<keyword evidence="2" id="KW-1003">Cell membrane</keyword>
<dbReference type="PANTHER" id="PTHR30625">
    <property type="entry name" value="PROTEIN TOLQ"/>
    <property type="match status" value="1"/>
</dbReference>
<comment type="similarity">
    <text evidence="6">Belongs to the exbB/tolQ family.</text>
</comment>
<dbReference type="InterPro" id="IPR002898">
    <property type="entry name" value="MotA_ExbB_proton_chnl"/>
</dbReference>
<dbReference type="EMBL" id="JBEQCT010000003">
    <property type="protein sequence ID" value="MFM2485045.1"/>
    <property type="molecule type" value="Genomic_DNA"/>
</dbReference>
<evidence type="ECO:0000256" key="4">
    <source>
        <dbReference type="ARBA" id="ARBA00022989"/>
    </source>
</evidence>
<keyword evidence="4 7" id="KW-1133">Transmembrane helix</keyword>
<dbReference type="Pfam" id="PF01618">
    <property type="entry name" value="MotA_ExbB"/>
    <property type="match status" value="1"/>
</dbReference>
<evidence type="ECO:0000256" key="7">
    <source>
        <dbReference type="SAM" id="Phobius"/>
    </source>
</evidence>
<accession>A0ABW9G5V4</accession>
<keyword evidence="6" id="KW-0813">Transport</keyword>
<dbReference type="PANTHER" id="PTHR30625:SF18">
    <property type="entry name" value="TONB2 ENERGY TRANSDUCTION SYSTEM INNER MEMBRANE COMPONENT EXBB"/>
    <property type="match status" value="1"/>
</dbReference>
<evidence type="ECO:0000256" key="6">
    <source>
        <dbReference type="RuleBase" id="RU004057"/>
    </source>
</evidence>
<protein>
    <submittedName>
        <fullName evidence="9">MotA/TolQ/ExbB proton channel family protein</fullName>
    </submittedName>
</protein>
<dbReference type="InterPro" id="IPR050790">
    <property type="entry name" value="ExbB/TolQ_transport"/>
</dbReference>
<name>A0ABW9G5V4_9GAMM</name>
<organism evidence="9 10">
    <name type="scientific">Celerinatantimonas yamalensis</name>
    <dbReference type="NCBI Taxonomy" id="559956"/>
    <lineage>
        <taxon>Bacteria</taxon>
        <taxon>Pseudomonadati</taxon>
        <taxon>Pseudomonadota</taxon>
        <taxon>Gammaproteobacteria</taxon>
        <taxon>Celerinatantimonadaceae</taxon>
        <taxon>Celerinatantimonas</taxon>
    </lineage>
</organism>
<feature type="transmembrane region" description="Helical" evidence="7">
    <location>
        <begin position="127"/>
        <end position="148"/>
    </location>
</feature>
<feature type="domain" description="MotA/TolQ/ExbB proton channel" evidence="8">
    <location>
        <begin position="74"/>
        <end position="159"/>
    </location>
</feature>
<feature type="transmembrane region" description="Helical" evidence="7">
    <location>
        <begin position="20"/>
        <end position="40"/>
    </location>
</feature>
<evidence type="ECO:0000313" key="9">
    <source>
        <dbReference type="EMBL" id="MFM2485045.1"/>
    </source>
</evidence>
<keyword evidence="10" id="KW-1185">Reference proteome</keyword>
<evidence type="ECO:0000259" key="8">
    <source>
        <dbReference type="Pfam" id="PF01618"/>
    </source>
</evidence>
<feature type="transmembrane region" description="Helical" evidence="7">
    <location>
        <begin position="85"/>
        <end position="107"/>
    </location>
</feature>
<comment type="subcellular location">
    <subcellularLocation>
        <location evidence="1">Cell membrane</location>
        <topology evidence="1">Multi-pass membrane protein</topology>
    </subcellularLocation>
    <subcellularLocation>
        <location evidence="6">Membrane</location>
        <topology evidence="6">Multi-pass membrane protein</topology>
    </subcellularLocation>
</comment>
<reference evidence="9 10" key="1">
    <citation type="journal article" date="2013" name="Int. J. Syst. Evol. Microbiol.">
        <title>Celerinatantimonas yamalensis sp. nov., a cold-adapted diazotrophic bacterium from a cold permafrost brine.</title>
        <authorList>
            <person name="Shcherbakova V."/>
            <person name="Chuvilskaya N."/>
            <person name="Rivkina E."/>
            <person name="Demidov N."/>
            <person name="Uchaeva V."/>
            <person name="Suetin S."/>
            <person name="Suzina N."/>
            <person name="Gilichinsky D."/>
        </authorList>
    </citation>
    <scope>NUCLEOTIDE SEQUENCE [LARGE SCALE GENOMIC DNA]</scope>
    <source>
        <strain evidence="9 10">C7</strain>
    </source>
</reference>
<keyword evidence="5 7" id="KW-0472">Membrane</keyword>
<keyword evidence="6" id="KW-0653">Protein transport</keyword>
<proteinExistence type="inferred from homology"/>
<gene>
    <name evidence="9" type="ORF">ABUE30_08205</name>
</gene>
<evidence type="ECO:0000256" key="2">
    <source>
        <dbReference type="ARBA" id="ARBA00022475"/>
    </source>
</evidence>
<sequence>MNLLDLHTLLSFLKAGGWVLSGLLILCWVLLLLMLERYWFRLQLYPRLKKQMLQTAKQKPHSLAWIRDYCQLDLQLQQYLPMIRILISLCPLIGLLGTVTGMIQVFDGLALNQGANPQLMASGIAKATLPTMAGMAIAVFGLIFYTHLQRWSQRQRHALSQQTGAVNYL</sequence>
<keyword evidence="3 7" id="KW-0812">Transmembrane</keyword>
<dbReference type="RefSeq" id="WP_408623258.1">
    <property type="nucleotide sequence ID" value="NZ_JBEQCT010000003.1"/>
</dbReference>
<evidence type="ECO:0000256" key="5">
    <source>
        <dbReference type="ARBA" id="ARBA00023136"/>
    </source>
</evidence>
<dbReference type="Proteomes" id="UP001629953">
    <property type="component" value="Unassembled WGS sequence"/>
</dbReference>
<evidence type="ECO:0000313" key="10">
    <source>
        <dbReference type="Proteomes" id="UP001629953"/>
    </source>
</evidence>
<evidence type="ECO:0000256" key="3">
    <source>
        <dbReference type="ARBA" id="ARBA00022692"/>
    </source>
</evidence>
<evidence type="ECO:0000256" key="1">
    <source>
        <dbReference type="ARBA" id="ARBA00004651"/>
    </source>
</evidence>
<comment type="caution">
    <text evidence="9">The sequence shown here is derived from an EMBL/GenBank/DDBJ whole genome shotgun (WGS) entry which is preliminary data.</text>
</comment>